<evidence type="ECO:0000256" key="1">
    <source>
        <dbReference type="SAM" id="MobiDB-lite"/>
    </source>
</evidence>
<accession>A0A1V4IFT9</accession>
<name>A0A1V4IFT9_PATFA</name>
<evidence type="ECO:0000313" key="2">
    <source>
        <dbReference type="EMBL" id="OPJ58852.1"/>
    </source>
</evidence>
<reference evidence="2 3" key="1">
    <citation type="submission" date="2016-02" db="EMBL/GenBank/DDBJ databases">
        <title>Band-tailed pigeon sequencing and assembly.</title>
        <authorList>
            <person name="Soares A.E."/>
            <person name="Novak B.J."/>
            <person name="Rice E.S."/>
            <person name="O'Connell B."/>
            <person name="Chang D."/>
            <person name="Weber S."/>
            <person name="Shapiro B."/>
        </authorList>
    </citation>
    <scope>NUCLEOTIDE SEQUENCE [LARGE SCALE GENOMIC DNA]</scope>
    <source>
        <strain evidence="2">BTP2013</strain>
        <tissue evidence="2">Blood</tissue>
    </source>
</reference>
<sequence length="160" mass="17679">MPRAFAQLLGPLRHLKHCSGAQTLSLCEGLVMHKPRSGREDVAYHKKALGTLTGLVSPTVPGTVSGYLYHREKCTTALSNSDRMILGEQKMNQRFSETPEGQESAFAKEEYVLVARLPVCGKNNYYLLHGHTEKHLPGQQETSKSQDYSFCKSSETAPVG</sequence>
<comment type="caution">
    <text evidence="2">The sequence shown here is derived from an EMBL/GenBank/DDBJ whole genome shotgun (WGS) entry which is preliminary data.</text>
</comment>
<keyword evidence="3" id="KW-1185">Reference proteome</keyword>
<dbReference type="EMBL" id="LSYS01009753">
    <property type="protein sequence ID" value="OPJ58852.1"/>
    <property type="molecule type" value="Genomic_DNA"/>
</dbReference>
<feature type="compositionally biased region" description="Polar residues" evidence="1">
    <location>
        <begin position="139"/>
        <end position="160"/>
    </location>
</feature>
<proteinExistence type="predicted"/>
<gene>
    <name evidence="2" type="ORF">AV530_000591</name>
</gene>
<evidence type="ECO:0000313" key="3">
    <source>
        <dbReference type="Proteomes" id="UP000190648"/>
    </source>
</evidence>
<protein>
    <submittedName>
        <fullName evidence="2">Uncharacterized protein</fullName>
    </submittedName>
</protein>
<feature type="region of interest" description="Disordered" evidence="1">
    <location>
        <begin position="135"/>
        <end position="160"/>
    </location>
</feature>
<organism evidence="2 3">
    <name type="scientific">Patagioenas fasciata monilis</name>
    <dbReference type="NCBI Taxonomy" id="372326"/>
    <lineage>
        <taxon>Eukaryota</taxon>
        <taxon>Metazoa</taxon>
        <taxon>Chordata</taxon>
        <taxon>Craniata</taxon>
        <taxon>Vertebrata</taxon>
        <taxon>Euteleostomi</taxon>
        <taxon>Archelosauria</taxon>
        <taxon>Archosauria</taxon>
        <taxon>Dinosauria</taxon>
        <taxon>Saurischia</taxon>
        <taxon>Theropoda</taxon>
        <taxon>Coelurosauria</taxon>
        <taxon>Aves</taxon>
        <taxon>Neognathae</taxon>
        <taxon>Neoaves</taxon>
        <taxon>Columbimorphae</taxon>
        <taxon>Columbiformes</taxon>
        <taxon>Columbidae</taxon>
        <taxon>Patagioenas</taxon>
    </lineage>
</organism>
<dbReference type="AlphaFoldDB" id="A0A1V4IFT9"/>
<dbReference type="Proteomes" id="UP000190648">
    <property type="component" value="Unassembled WGS sequence"/>
</dbReference>